<comment type="caution">
    <text evidence="2">The sequence shown here is derived from an EMBL/GenBank/DDBJ whole genome shotgun (WGS) entry which is preliminary data.</text>
</comment>
<proteinExistence type="predicted"/>
<sequence>MRQDSPGVASLVFRLQGGNIMQELQIEPIMQFISKYQLQWKDHLERMDRCRIPKALFHYHPHGKSSLGRPKKRWTENSSLRP</sequence>
<accession>A0ABQ8TMX1</accession>
<evidence type="ECO:0000313" key="2">
    <source>
        <dbReference type="EMBL" id="KAJ4448014.1"/>
    </source>
</evidence>
<dbReference type="Proteomes" id="UP001148838">
    <property type="component" value="Unassembled WGS sequence"/>
</dbReference>
<name>A0ABQ8TMX1_PERAM</name>
<feature type="region of interest" description="Disordered" evidence="1">
    <location>
        <begin position="61"/>
        <end position="82"/>
    </location>
</feature>
<dbReference type="EMBL" id="JAJSOF020000005">
    <property type="protein sequence ID" value="KAJ4448014.1"/>
    <property type="molecule type" value="Genomic_DNA"/>
</dbReference>
<evidence type="ECO:0000313" key="3">
    <source>
        <dbReference type="Proteomes" id="UP001148838"/>
    </source>
</evidence>
<evidence type="ECO:0000256" key="1">
    <source>
        <dbReference type="SAM" id="MobiDB-lite"/>
    </source>
</evidence>
<gene>
    <name evidence="2" type="ORF">ANN_10024</name>
</gene>
<reference evidence="2 3" key="1">
    <citation type="journal article" date="2022" name="Allergy">
        <title>Genome assembly and annotation of Periplaneta americana reveal a comprehensive cockroach allergen profile.</title>
        <authorList>
            <person name="Wang L."/>
            <person name="Xiong Q."/>
            <person name="Saelim N."/>
            <person name="Wang L."/>
            <person name="Nong W."/>
            <person name="Wan A.T."/>
            <person name="Shi M."/>
            <person name="Liu X."/>
            <person name="Cao Q."/>
            <person name="Hui J.H.L."/>
            <person name="Sookrung N."/>
            <person name="Leung T.F."/>
            <person name="Tungtrongchitr A."/>
            <person name="Tsui S.K.W."/>
        </authorList>
    </citation>
    <scope>NUCLEOTIDE SEQUENCE [LARGE SCALE GENOMIC DNA]</scope>
    <source>
        <strain evidence="2">PWHHKU_190912</strain>
    </source>
</reference>
<organism evidence="2 3">
    <name type="scientific">Periplaneta americana</name>
    <name type="common">American cockroach</name>
    <name type="synonym">Blatta americana</name>
    <dbReference type="NCBI Taxonomy" id="6978"/>
    <lineage>
        <taxon>Eukaryota</taxon>
        <taxon>Metazoa</taxon>
        <taxon>Ecdysozoa</taxon>
        <taxon>Arthropoda</taxon>
        <taxon>Hexapoda</taxon>
        <taxon>Insecta</taxon>
        <taxon>Pterygota</taxon>
        <taxon>Neoptera</taxon>
        <taxon>Polyneoptera</taxon>
        <taxon>Dictyoptera</taxon>
        <taxon>Blattodea</taxon>
        <taxon>Blattoidea</taxon>
        <taxon>Blattidae</taxon>
        <taxon>Blattinae</taxon>
        <taxon>Periplaneta</taxon>
    </lineage>
</organism>
<protein>
    <submittedName>
        <fullName evidence="2">Uncharacterized protein</fullName>
    </submittedName>
</protein>
<keyword evidence="3" id="KW-1185">Reference proteome</keyword>